<evidence type="ECO:0000313" key="8">
    <source>
        <dbReference type="Proteomes" id="UP001642483"/>
    </source>
</evidence>
<feature type="transmembrane region" description="Helical" evidence="5">
    <location>
        <begin position="108"/>
        <end position="129"/>
    </location>
</feature>
<feature type="transmembrane region" description="Helical" evidence="5">
    <location>
        <begin position="165"/>
        <end position="187"/>
    </location>
</feature>
<gene>
    <name evidence="7" type="ORF">CVLEPA_LOCUS4440</name>
</gene>
<dbReference type="Pfam" id="PF00892">
    <property type="entry name" value="EamA"/>
    <property type="match status" value="2"/>
</dbReference>
<comment type="subcellular location">
    <subcellularLocation>
        <location evidence="1">Membrane</location>
        <topology evidence="1">Multi-pass membrane protein</topology>
    </subcellularLocation>
</comment>
<evidence type="ECO:0000256" key="5">
    <source>
        <dbReference type="SAM" id="Phobius"/>
    </source>
</evidence>
<comment type="caution">
    <text evidence="7">The sequence shown here is derived from an EMBL/GenBank/DDBJ whole genome shotgun (WGS) entry which is preliminary data.</text>
</comment>
<reference evidence="7 8" key="1">
    <citation type="submission" date="2024-02" db="EMBL/GenBank/DDBJ databases">
        <authorList>
            <person name="Daric V."/>
            <person name="Darras S."/>
        </authorList>
    </citation>
    <scope>NUCLEOTIDE SEQUENCE [LARGE SCALE GENOMIC DNA]</scope>
</reference>
<feature type="domain" description="EamA" evidence="6">
    <location>
        <begin position="219"/>
        <end position="350"/>
    </location>
</feature>
<dbReference type="PANTHER" id="PTHR22911">
    <property type="entry name" value="ACYL-MALONYL CONDENSING ENZYME-RELATED"/>
    <property type="match status" value="1"/>
</dbReference>
<evidence type="ECO:0000259" key="6">
    <source>
        <dbReference type="Pfam" id="PF00892"/>
    </source>
</evidence>
<evidence type="ECO:0000256" key="1">
    <source>
        <dbReference type="ARBA" id="ARBA00004141"/>
    </source>
</evidence>
<dbReference type="InterPro" id="IPR000620">
    <property type="entry name" value="EamA_dom"/>
</dbReference>
<keyword evidence="2 5" id="KW-0812">Transmembrane</keyword>
<evidence type="ECO:0000256" key="3">
    <source>
        <dbReference type="ARBA" id="ARBA00022989"/>
    </source>
</evidence>
<sequence length="362" mass="39828">MSELKYQPLASSETQFEEIEMKIFCEPNPNEKLAVLVKQQPHCLTKMRGYICAFSSCVFFATGSMFVKLSAGSLTSVQVVMIRCFVQLAVCLVVITQKRLELWKFANTTRALLVVRGTCGGVALVFYFYAFQNMPLGDASAIIFSSPIYTIILARIFLKEKIGALEFIVLICGLIGVVLIARPSFIFPNETIATNNSHHGNLTTISVTQPVDKYQDVLLGRLSALLGALTASVSFIALRTLPKVHFVIPIFYFSVIGVTATSVISISTQSFPLQLNALPWMYAFFVGVCGISGQILMTIAFQTENAGPVSIIRQLDLVFAYLLQTVIFHDFLNYLSVLGALLIMSGSLAVAVKKWLKSTNKV</sequence>
<feature type="transmembrane region" description="Helical" evidence="5">
    <location>
        <begin position="311"/>
        <end position="328"/>
    </location>
</feature>
<protein>
    <recommendedName>
        <fullName evidence="6">EamA domain-containing protein</fullName>
    </recommendedName>
</protein>
<feature type="transmembrane region" description="Helical" evidence="5">
    <location>
        <begin position="77"/>
        <end position="96"/>
    </location>
</feature>
<dbReference type="PANTHER" id="PTHR22911:SF6">
    <property type="entry name" value="SOLUTE CARRIER FAMILY 35 MEMBER G1"/>
    <property type="match status" value="1"/>
</dbReference>
<feature type="transmembrane region" description="Helical" evidence="5">
    <location>
        <begin position="141"/>
        <end position="158"/>
    </location>
</feature>
<keyword evidence="4 5" id="KW-0472">Membrane</keyword>
<dbReference type="Gene3D" id="1.10.3730.20">
    <property type="match status" value="1"/>
</dbReference>
<keyword evidence="3 5" id="KW-1133">Transmembrane helix</keyword>
<dbReference type="InterPro" id="IPR037185">
    <property type="entry name" value="EmrE-like"/>
</dbReference>
<evidence type="ECO:0000313" key="7">
    <source>
        <dbReference type="EMBL" id="CAK8674774.1"/>
    </source>
</evidence>
<evidence type="ECO:0000256" key="4">
    <source>
        <dbReference type="ARBA" id="ARBA00023136"/>
    </source>
</evidence>
<feature type="domain" description="EamA" evidence="6">
    <location>
        <begin position="48"/>
        <end position="181"/>
    </location>
</feature>
<organism evidence="7 8">
    <name type="scientific">Clavelina lepadiformis</name>
    <name type="common">Light-bulb sea squirt</name>
    <name type="synonym">Ascidia lepadiformis</name>
    <dbReference type="NCBI Taxonomy" id="159417"/>
    <lineage>
        <taxon>Eukaryota</taxon>
        <taxon>Metazoa</taxon>
        <taxon>Chordata</taxon>
        <taxon>Tunicata</taxon>
        <taxon>Ascidiacea</taxon>
        <taxon>Aplousobranchia</taxon>
        <taxon>Clavelinidae</taxon>
        <taxon>Clavelina</taxon>
    </lineage>
</organism>
<keyword evidence="8" id="KW-1185">Reference proteome</keyword>
<feature type="transmembrane region" description="Helical" evidence="5">
    <location>
        <begin position="50"/>
        <end position="71"/>
    </location>
</feature>
<feature type="transmembrane region" description="Helical" evidence="5">
    <location>
        <begin position="280"/>
        <end position="299"/>
    </location>
</feature>
<accession>A0ABP0F4Z7</accession>
<feature type="transmembrane region" description="Helical" evidence="5">
    <location>
        <begin position="250"/>
        <end position="268"/>
    </location>
</feature>
<dbReference type="SUPFAM" id="SSF103481">
    <property type="entry name" value="Multidrug resistance efflux transporter EmrE"/>
    <property type="match status" value="2"/>
</dbReference>
<name>A0ABP0F4Z7_CLALP</name>
<dbReference type="EMBL" id="CAWYQH010000013">
    <property type="protein sequence ID" value="CAK8674774.1"/>
    <property type="molecule type" value="Genomic_DNA"/>
</dbReference>
<feature type="transmembrane region" description="Helical" evidence="5">
    <location>
        <begin position="334"/>
        <end position="352"/>
    </location>
</feature>
<proteinExistence type="predicted"/>
<evidence type="ECO:0000256" key="2">
    <source>
        <dbReference type="ARBA" id="ARBA00022692"/>
    </source>
</evidence>
<dbReference type="Proteomes" id="UP001642483">
    <property type="component" value="Unassembled WGS sequence"/>
</dbReference>
<feature type="transmembrane region" description="Helical" evidence="5">
    <location>
        <begin position="218"/>
        <end position="238"/>
    </location>
</feature>